<keyword evidence="3" id="KW-1185">Reference proteome</keyword>
<dbReference type="GO" id="GO:0070390">
    <property type="term" value="C:transcription export complex 2"/>
    <property type="evidence" value="ECO:0007669"/>
    <property type="project" value="UniProtKB-UniRule"/>
</dbReference>
<dbReference type="EMBL" id="WIXP02000002">
    <property type="protein sequence ID" value="KAF6215151.1"/>
    <property type="molecule type" value="Genomic_DNA"/>
</dbReference>
<dbReference type="GO" id="GO:0015031">
    <property type="term" value="P:protein transport"/>
    <property type="evidence" value="ECO:0007669"/>
    <property type="project" value="UniProtKB-KW"/>
</dbReference>
<organism evidence="2 3">
    <name type="scientific">Apolygus lucorum</name>
    <name type="common">Small green plant bug</name>
    <name type="synonym">Lygocoris lucorum</name>
    <dbReference type="NCBI Taxonomy" id="248454"/>
    <lineage>
        <taxon>Eukaryota</taxon>
        <taxon>Metazoa</taxon>
        <taxon>Ecdysozoa</taxon>
        <taxon>Arthropoda</taxon>
        <taxon>Hexapoda</taxon>
        <taxon>Insecta</taxon>
        <taxon>Pterygota</taxon>
        <taxon>Neoptera</taxon>
        <taxon>Paraneoptera</taxon>
        <taxon>Hemiptera</taxon>
        <taxon>Heteroptera</taxon>
        <taxon>Panheteroptera</taxon>
        <taxon>Cimicomorpha</taxon>
        <taxon>Miridae</taxon>
        <taxon>Mirini</taxon>
        <taxon>Apolygus</taxon>
    </lineage>
</organism>
<evidence type="ECO:0000313" key="3">
    <source>
        <dbReference type="Proteomes" id="UP000466442"/>
    </source>
</evidence>
<dbReference type="InterPro" id="IPR018783">
    <property type="entry name" value="TF_ENY2"/>
</dbReference>
<dbReference type="GO" id="GO:0003713">
    <property type="term" value="F:transcription coactivator activity"/>
    <property type="evidence" value="ECO:0007669"/>
    <property type="project" value="UniProtKB-UniRule"/>
</dbReference>
<dbReference type="OrthoDB" id="6221744at2759"/>
<dbReference type="Proteomes" id="UP000466442">
    <property type="component" value="Unassembled WGS sequence"/>
</dbReference>
<dbReference type="Gene3D" id="1.10.246.140">
    <property type="match status" value="1"/>
</dbReference>
<keyword evidence="1" id="KW-0156">Chromatin regulator</keyword>
<comment type="subcellular location">
    <subcellularLocation>
        <location evidence="1">Nucleus</location>
        <location evidence="1">Nucleoplasm</location>
    </subcellularLocation>
</comment>
<dbReference type="InterPro" id="IPR038212">
    <property type="entry name" value="TF_EnY2_sf"/>
</dbReference>
<comment type="function">
    <text evidence="1">Involved in mRNA export coupled transcription activation by association with both the TREX-2 and the SAGA complexes. The transcription regulatory histone acetylation (HAT) complex SAGA is a multiprotein complex that activates transcription by remodeling chromatin and mediating histone acetylation and deubiquitination. Within the SAGA complex, participates to a subcomplex that specifically deubiquitinates histones. The SAGA complex is recruited to specific gene promoters by activators, where it is required for transcription. The TREX-2 complex functions in docking export-competent ribonucleoprotein particles (mRNPs) to the nuclear entrance of the nuclear pore complex (nuclear basket). TREX-2 participates in mRNA export and accurate chromatin positioning in the nucleus by tethering genes to the nuclear periphery.</text>
</comment>
<keyword evidence="1" id="KW-0509">mRNA transport</keyword>
<dbReference type="GO" id="GO:0005643">
    <property type="term" value="C:nuclear pore"/>
    <property type="evidence" value="ECO:0007669"/>
    <property type="project" value="UniProtKB-UniRule"/>
</dbReference>
<sequence>MLETKNDQLAMLMASGEYDRFKNLLRSRLRECGWVDEVHMMCRQTKRSSNMTVNDLYAEVAKKSRAMVPASVKRELLVRVKESLLQSNGYYDDNLPNN</sequence>
<keyword evidence="1" id="KW-0539">Nucleus</keyword>
<keyword evidence="1" id="KW-0813">Transport</keyword>
<evidence type="ECO:0000313" key="2">
    <source>
        <dbReference type="EMBL" id="KAF6215151.1"/>
    </source>
</evidence>
<comment type="similarity">
    <text evidence="1">Belongs to the ENY2 family.</text>
</comment>
<keyword evidence="1" id="KW-0811">Translocation</keyword>
<comment type="caution">
    <text evidence="2">The sequence shown here is derived from an EMBL/GenBank/DDBJ whole genome shotgun (WGS) entry which is preliminary data.</text>
</comment>
<comment type="subunit">
    <text evidence="1">Component of the nuclear pore complex (NPC)-associated TREX-2 complex (transcription and export complex 2). Component of the SAGA transcription coactivator-HAT complex. Within the SAGA complex, participates to a subcomplex of SAGA called the DUB module (deubiquitination module).</text>
</comment>
<dbReference type="AlphaFoldDB" id="A0A6A4KFH8"/>
<dbReference type="GO" id="GO:0071819">
    <property type="term" value="C:DUBm complex"/>
    <property type="evidence" value="ECO:0007669"/>
    <property type="project" value="UniProtKB-UniRule"/>
</dbReference>
<dbReference type="GO" id="GO:0005654">
    <property type="term" value="C:nucleoplasm"/>
    <property type="evidence" value="ECO:0007669"/>
    <property type="project" value="UniProtKB-SubCell"/>
</dbReference>
<dbReference type="PANTHER" id="PTHR12514">
    <property type="entry name" value="ENHANCER OF YELLOW 2 TRANSCRIPTION FACTOR"/>
    <property type="match status" value="1"/>
</dbReference>
<gene>
    <name evidence="1" type="primary">e(y)2</name>
    <name evidence="2" type="ORF">GE061_009902</name>
</gene>
<protein>
    <recommendedName>
        <fullName evidence="1">Enhancer of yellow 2 transcription factor</fullName>
    </recommendedName>
</protein>
<keyword evidence="1" id="KW-0805">Transcription regulation</keyword>
<dbReference type="GO" id="GO:0006406">
    <property type="term" value="P:mRNA export from nucleus"/>
    <property type="evidence" value="ECO:0007669"/>
    <property type="project" value="UniProtKB-UniRule"/>
</dbReference>
<dbReference type="GO" id="GO:0006368">
    <property type="term" value="P:transcription elongation by RNA polymerase II"/>
    <property type="evidence" value="ECO:0007669"/>
    <property type="project" value="UniProtKB-UniRule"/>
</dbReference>
<dbReference type="GO" id="GO:0000124">
    <property type="term" value="C:SAGA complex"/>
    <property type="evidence" value="ECO:0007669"/>
    <property type="project" value="UniProtKB-UniRule"/>
</dbReference>
<name>A0A6A4KFH8_APOLU</name>
<reference evidence="2" key="1">
    <citation type="journal article" date="2021" name="Mol. Ecol. Resour.">
        <title>Apolygus lucorum genome provides insights into omnivorousness and mesophyll feeding.</title>
        <authorList>
            <person name="Liu Y."/>
            <person name="Liu H."/>
            <person name="Wang H."/>
            <person name="Huang T."/>
            <person name="Liu B."/>
            <person name="Yang B."/>
            <person name="Yin L."/>
            <person name="Li B."/>
            <person name="Zhang Y."/>
            <person name="Zhang S."/>
            <person name="Jiang F."/>
            <person name="Zhang X."/>
            <person name="Ren Y."/>
            <person name="Wang B."/>
            <person name="Wang S."/>
            <person name="Lu Y."/>
            <person name="Wu K."/>
            <person name="Fan W."/>
            <person name="Wang G."/>
        </authorList>
    </citation>
    <scope>NUCLEOTIDE SEQUENCE</scope>
    <source>
        <strain evidence="2">12Hb</strain>
    </source>
</reference>
<dbReference type="Pfam" id="PF10163">
    <property type="entry name" value="EnY2"/>
    <property type="match status" value="1"/>
</dbReference>
<keyword evidence="1" id="KW-0804">Transcription</keyword>
<proteinExistence type="inferred from homology"/>
<keyword evidence="1" id="KW-0653">Protein transport</keyword>
<dbReference type="HAMAP" id="MF_03046">
    <property type="entry name" value="ENY2_Sus1"/>
    <property type="match status" value="1"/>
</dbReference>
<dbReference type="GO" id="GO:0006325">
    <property type="term" value="P:chromatin organization"/>
    <property type="evidence" value="ECO:0007669"/>
    <property type="project" value="UniProtKB-KW"/>
</dbReference>
<keyword evidence="1" id="KW-0010">Activator</keyword>
<accession>A0A6A4KFH8</accession>
<evidence type="ECO:0000256" key="1">
    <source>
        <dbReference type="HAMAP-Rule" id="MF_03046"/>
    </source>
</evidence>